<dbReference type="Gene3D" id="1.10.510.10">
    <property type="entry name" value="Transferase(Phosphotransferase) domain 1"/>
    <property type="match status" value="1"/>
</dbReference>
<evidence type="ECO:0000313" key="6">
    <source>
        <dbReference type="Proteomes" id="UP000054560"/>
    </source>
</evidence>
<dbReference type="InterPro" id="IPR011009">
    <property type="entry name" value="Kinase-like_dom_sf"/>
</dbReference>
<keyword evidence="4" id="KW-0067">ATP-binding</keyword>
<evidence type="ECO:0008006" key="7">
    <source>
        <dbReference type="Google" id="ProtNLM"/>
    </source>
</evidence>
<keyword evidence="1" id="KW-0808">Transferase</keyword>
<dbReference type="GO" id="GO:0004694">
    <property type="term" value="F:eukaryotic translation initiation factor 2alpha kinase activity"/>
    <property type="evidence" value="ECO:0007669"/>
    <property type="project" value="TreeGrafter"/>
</dbReference>
<organism evidence="5 6">
    <name type="scientific">Sphaeroforma arctica JP610</name>
    <dbReference type="NCBI Taxonomy" id="667725"/>
    <lineage>
        <taxon>Eukaryota</taxon>
        <taxon>Ichthyosporea</taxon>
        <taxon>Ichthyophonida</taxon>
        <taxon>Sphaeroforma</taxon>
    </lineage>
</organism>
<dbReference type="GO" id="GO:0005524">
    <property type="term" value="F:ATP binding"/>
    <property type="evidence" value="ECO:0007669"/>
    <property type="project" value="UniProtKB-KW"/>
</dbReference>
<dbReference type="GO" id="GO:1990625">
    <property type="term" value="P:negative regulation of cytoplasmic translational initiation in response to stress"/>
    <property type="evidence" value="ECO:0007669"/>
    <property type="project" value="TreeGrafter"/>
</dbReference>
<dbReference type="STRING" id="667725.A0A0L0EZT2"/>
<dbReference type="OrthoDB" id="341578at2759"/>
<dbReference type="EMBL" id="KQ252677">
    <property type="protein sequence ID" value="KNC69952.1"/>
    <property type="molecule type" value="Genomic_DNA"/>
</dbReference>
<keyword evidence="3" id="KW-0418">Kinase</keyword>
<dbReference type="GO" id="GO:0005634">
    <property type="term" value="C:nucleus"/>
    <property type="evidence" value="ECO:0007669"/>
    <property type="project" value="TreeGrafter"/>
</dbReference>
<dbReference type="RefSeq" id="XP_014143854.1">
    <property type="nucleotide sequence ID" value="XM_014288379.1"/>
</dbReference>
<keyword evidence="6" id="KW-1185">Reference proteome</keyword>
<proteinExistence type="predicted"/>
<dbReference type="PANTHER" id="PTHR11042">
    <property type="entry name" value="EUKARYOTIC TRANSLATION INITIATION FACTOR 2-ALPHA KINASE EIF2-ALPHA KINASE -RELATED"/>
    <property type="match status" value="1"/>
</dbReference>
<evidence type="ECO:0000256" key="1">
    <source>
        <dbReference type="ARBA" id="ARBA00022679"/>
    </source>
</evidence>
<dbReference type="GeneID" id="25918033"/>
<dbReference type="SUPFAM" id="SSF56112">
    <property type="entry name" value="Protein kinase-like (PK-like)"/>
    <property type="match status" value="1"/>
</dbReference>
<name>A0A0L0EZT2_9EUKA</name>
<dbReference type="InterPro" id="IPR050339">
    <property type="entry name" value="CC_SR_Kinase"/>
</dbReference>
<dbReference type="Proteomes" id="UP000054560">
    <property type="component" value="Unassembled WGS sequence"/>
</dbReference>
<reference evidence="5 6" key="1">
    <citation type="submission" date="2011-02" db="EMBL/GenBank/DDBJ databases">
        <title>The Genome Sequence of Sphaeroforma arctica JP610.</title>
        <authorList>
            <consortium name="The Broad Institute Genome Sequencing Platform"/>
            <person name="Russ C."/>
            <person name="Cuomo C."/>
            <person name="Young S.K."/>
            <person name="Zeng Q."/>
            <person name="Gargeya S."/>
            <person name="Alvarado L."/>
            <person name="Berlin A."/>
            <person name="Chapman S.B."/>
            <person name="Chen Z."/>
            <person name="Freedman E."/>
            <person name="Gellesch M."/>
            <person name="Goldberg J."/>
            <person name="Griggs A."/>
            <person name="Gujja S."/>
            <person name="Heilman E."/>
            <person name="Heiman D."/>
            <person name="Howarth C."/>
            <person name="Mehta T."/>
            <person name="Neiman D."/>
            <person name="Pearson M."/>
            <person name="Roberts A."/>
            <person name="Saif S."/>
            <person name="Shea T."/>
            <person name="Shenoy N."/>
            <person name="Sisk P."/>
            <person name="Stolte C."/>
            <person name="Sykes S."/>
            <person name="White J."/>
            <person name="Yandava C."/>
            <person name="Burger G."/>
            <person name="Gray M.W."/>
            <person name="Holland P.W.H."/>
            <person name="King N."/>
            <person name="Lang F.B.F."/>
            <person name="Roger A.J."/>
            <person name="Ruiz-Trillo I."/>
            <person name="Haas B."/>
            <person name="Nusbaum C."/>
            <person name="Birren B."/>
        </authorList>
    </citation>
    <scope>NUCLEOTIDE SEQUENCE [LARGE SCALE GENOMIC DNA]</scope>
    <source>
        <strain evidence="5 6">JP610</strain>
    </source>
</reference>
<dbReference type="AlphaFoldDB" id="A0A0L0EZT2"/>
<dbReference type="GO" id="GO:0005829">
    <property type="term" value="C:cytosol"/>
    <property type="evidence" value="ECO:0007669"/>
    <property type="project" value="TreeGrafter"/>
</dbReference>
<evidence type="ECO:0000256" key="2">
    <source>
        <dbReference type="ARBA" id="ARBA00022741"/>
    </source>
</evidence>
<gene>
    <name evidence="5" type="ORF">SARC_17529</name>
</gene>
<keyword evidence="2" id="KW-0547">Nucleotide-binding</keyword>
<sequence length="57" mass="6587">MVDKATVRPVRLCLYIQMEYCESTLSTLIAEGLPSQPQLIWRLFRQIVEGLANIHLK</sequence>
<evidence type="ECO:0000256" key="4">
    <source>
        <dbReference type="ARBA" id="ARBA00022840"/>
    </source>
</evidence>
<evidence type="ECO:0000256" key="3">
    <source>
        <dbReference type="ARBA" id="ARBA00022777"/>
    </source>
</evidence>
<protein>
    <recommendedName>
        <fullName evidence="7">Protein kinase domain-containing protein</fullName>
    </recommendedName>
</protein>
<evidence type="ECO:0000313" key="5">
    <source>
        <dbReference type="EMBL" id="KNC69952.1"/>
    </source>
</evidence>
<accession>A0A0L0EZT2</accession>
<dbReference type="PANTHER" id="PTHR11042:SF136">
    <property type="entry name" value="EIF-2-ALPHA KINASE GCN2"/>
    <property type="match status" value="1"/>
</dbReference>
<feature type="non-terminal residue" evidence="5">
    <location>
        <position position="57"/>
    </location>
</feature>